<sequence length="103" mass="11201">MKVDPDAVPGLRSAFADALDRVDRQLELAEAELRVTSWAKDPVSQGATVLFNDRSVESDRSALDTLRAYRAQLDAAVQNLDKTAQQYAKTDGDNVHGVGKNEG</sequence>
<dbReference type="EMBL" id="JACHJQ010000001">
    <property type="protein sequence ID" value="MBB4903871.1"/>
    <property type="molecule type" value="Genomic_DNA"/>
</dbReference>
<dbReference type="Proteomes" id="UP000520767">
    <property type="component" value="Unassembled WGS sequence"/>
</dbReference>
<dbReference type="Pfam" id="PF00934">
    <property type="entry name" value="PE"/>
    <property type="match status" value="1"/>
</dbReference>
<dbReference type="RefSeq" id="WP_184808197.1">
    <property type="nucleotide sequence ID" value="NZ_JACHJQ010000001.1"/>
</dbReference>
<comment type="caution">
    <text evidence="2">The sequence shown here is derived from an EMBL/GenBank/DDBJ whole genome shotgun (WGS) entry which is preliminary data.</text>
</comment>
<name>A0A7W7VBE5_9PSEU</name>
<evidence type="ECO:0000313" key="2">
    <source>
        <dbReference type="EMBL" id="MBB4903871.1"/>
    </source>
</evidence>
<feature type="domain" description="PE" evidence="1">
    <location>
        <begin position="1"/>
        <end position="94"/>
    </location>
</feature>
<dbReference type="InterPro" id="IPR000084">
    <property type="entry name" value="PE-PGRS_N"/>
</dbReference>
<keyword evidence="3" id="KW-1185">Reference proteome</keyword>
<evidence type="ECO:0000313" key="3">
    <source>
        <dbReference type="Proteomes" id="UP000520767"/>
    </source>
</evidence>
<protein>
    <recommendedName>
        <fullName evidence="1">PE domain-containing protein</fullName>
    </recommendedName>
</protein>
<proteinExistence type="predicted"/>
<evidence type="ECO:0000259" key="1">
    <source>
        <dbReference type="Pfam" id="PF00934"/>
    </source>
</evidence>
<accession>A0A7W7VBE5</accession>
<organism evidence="2 3">
    <name type="scientific">Actinophytocola algeriensis</name>
    <dbReference type="NCBI Taxonomy" id="1768010"/>
    <lineage>
        <taxon>Bacteria</taxon>
        <taxon>Bacillati</taxon>
        <taxon>Actinomycetota</taxon>
        <taxon>Actinomycetes</taxon>
        <taxon>Pseudonocardiales</taxon>
        <taxon>Pseudonocardiaceae</taxon>
    </lineage>
</organism>
<gene>
    <name evidence="2" type="ORF">FHR82_000081</name>
</gene>
<reference evidence="2 3" key="1">
    <citation type="submission" date="2020-08" db="EMBL/GenBank/DDBJ databases">
        <title>Genomic Encyclopedia of Type Strains, Phase III (KMG-III): the genomes of soil and plant-associated and newly described type strains.</title>
        <authorList>
            <person name="Whitman W."/>
        </authorList>
    </citation>
    <scope>NUCLEOTIDE SEQUENCE [LARGE SCALE GENOMIC DNA]</scope>
    <source>
        <strain evidence="2 3">CECT 8960</strain>
    </source>
</reference>
<dbReference type="AlphaFoldDB" id="A0A7W7VBE5"/>